<name>A0A5B7EUB6_PORTR</name>
<dbReference type="EMBL" id="VSRR010003599">
    <property type="protein sequence ID" value="MPC36756.1"/>
    <property type="molecule type" value="Genomic_DNA"/>
</dbReference>
<protein>
    <submittedName>
        <fullName evidence="1">Uncharacterized protein</fullName>
    </submittedName>
</protein>
<gene>
    <name evidence="1" type="ORF">E2C01_030224</name>
</gene>
<organism evidence="1 2">
    <name type="scientific">Portunus trituberculatus</name>
    <name type="common">Swimming crab</name>
    <name type="synonym">Neptunus trituberculatus</name>
    <dbReference type="NCBI Taxonomy" id="210409"/>
    <lineage>
        <taxon>Eukaryota</taxon>
        <taxon>Metazoa</taxon>
        <taxon>Ecdysozoa</taxon>
        <taxon>Arthropoda</taxon>
        <taxon>Crustacea</taxon>
        <taxon>Multicrustacea</taxon>
        <taxon>Malacostraca</taxon>
        <taxon>Eumalacostraca</taxon>
        <taxon>Eucarida</taxon>
        <taxon>Decapoda</taxon>
        <taxon>Pleocyemata</taxon>
        <taxon>Brachyura</taxon>
        <taxon>Eubrachyura</taxon>
        <taxon>Portunoidea</taxon>
        <taxon>Portunidae</taxon>
        <taxon>Portuninae</taxon>
        <taxon>Portunus</taxon>
    </lineage>
</organism>
<keyword evidence="2" id="KW-1185">Reference proteome</keyword>
<sequence>MDCVKVDWGVHEIMKGERFEETGNYLTPAPSFHHCSLLFPASRHYTAEHLQQPSPSTSCLPFLSPVCCHLPSATCTPPITSTPPLHTRTPEY</sequence>
<dbReference type="AlphaFoldDB" id="A0A5B7EUB6"/>
<accession>A0A5B7EUB6</accession>
<dbReference type="Proteomes" id="UP000324222">
    <property type="component" value="Unassembled WGS sequence"/>
</dbReference>
<reference evidence="1 2" key="1">
    <citation type="submission" date="2019-05" db="EMBL/GenBank/DDBJ databases">
        <title>Another draft genome of Portunus trituberculatus and its Hox gene families provides insights of decapod evolution.</title>
        <authorList>
            <person name="Jeong J.-H."/>
            <person name="Song I."/>
            <person name="Kim S."/>
            <person name="Choi T."/>
            <person name="Kim D."/>
            <person name="Ryu S."/>
            <person name="Kim W."/>
        </authorList>
    </citation>
    <scope>NUCLEOTIDE SEQUENCE [LARGE SCALE GENOMIC DNA]</scope>
    <source>
        <tissue evidence="1">Muscle</tissue>
    </source>
</reference>
<comment type="caution">
    <text evidence="1">The sequence shown here is derived from an EMBL/GenBank/DDBJ whole genome shotgun (WGS) entry which is preliminary data.</text>
</comment>
<evidence type="ECO:0000313" key="2">
    <source>
        <dbReference type="Proteomes" id="UP000324222"/>
    </source>
</evidence>
<evidence type="ECO:0000313" key="1">
    <source>
        <dbReference type="EMBL" id="MPC36756.1"/>
    </source>
</evidence>
<proteinExistence type="predicted"/>